<dbReference type="SUPFAM" id="SSF52540">
    <property type="entry name" value="P-loop containing nucleoside triphosphate hydrolases"/>
    <property type="match status" value="1"/>
</dbReference>
<accession>A0A4Z0R2S2</accession>
<evidence type="ECO:0000256" key="17">
    <source>
        <dbReference type="ARBA" id="ARBA00030571"/>
    </source>
</evidence>
<dbReference type="InterPro" id="IPR027417">
    <property type="entry name" value="P-loop_NTPase"/>
</dbReference>
<keyword evidence="15 19" id="KW-0342">GTP-binding</keyword>
<dbReference type="Pfam" id="PF02283">
    <property type="entry name" value="CobU"/>
    <property type="match status" value="1"/>
</dbReference>
<dbReference type="NCBIfam" id="NF004469">
    <property type="entry name" value="PRK05800.1"/>
    <property type="match status" value="1"/>
</dbReference>
<keyword evidence="14" id="KW-0067">ATP-binding</keyword>
<dbReference type="PANTHER" id="PTHR34848:SF1">
    <property type="entry name" value="BIFUNCTIONAL ADENOSYLCOBALAMIN BIOSYNTHESIS PROTEIN COBU"/>
    <property type="match status" value="1"/>
</dbReference>
<evidence type="ECO:0000256" key="6">
    <source>
        <dbReference type="ARBA" id="ARBA00005159"/>
    </source>
</evidence>
<dbReference type="RefSeq" id="WP_135550332.1">
    <property type="nucleotide sequence ID" value="NZ_SPQQ01000008.1"/>
</dbReference>
<reference evidence="21 22" key="1">
    <citation type="submission" date="2019-03" db="EMBL/GenBank/DDBJ databases">
        <title>Draft Genome Sequence of Desulfosporosinus fructosivorans Strain 63.6F, Isolated from Marine Sediment in the Baltic Sea.</title>
        <authorList>
            <person name="Hausmann B."/>
            <person name="Vandieken V."/>
            <person name="Pjevac P."/>
            <person name="Schreck K."/>
            <person name="Herbold C.W."/>
            <person name="Loy A."/>
        </authorList>
    </citation>
    <scope>NUCLEOTIDE SEQUENCE [LARGE SCALE GENOMIC DNA]</scope>
    <source>
        <strain evidence="21 22">63.6F</strain>
    </source>
</reference>
<feature type="domain" description="AAA+ ATPase" evidence="20">
    <location>
        <begin position="1"/>
        <end position="178"/>
    </location>
</feature>
<evidence type="ECO:0000256" key="2">
    <source>
        <dbReference type="ARBA" id="ARBA00000711"/>
    </source>
</evidence>
<dbReference type="GO" id="GO:0043752">
    <property type="term" value="F:adenosylcobinamide kinase activity"/>
    <property type="evidence" value="ECO:0007669"/>
    <property type="project" value="UniProtKB-EC"/>
</dbReference>
<dbReference type="OrthoDB" id="9799422at2"/>
<feature type="binding site" evidence="19">
    <location>
        <begin position="9"/>
        <end position="16"/>
    </location>
    <ligand>
        <name>GTP</name>
        <dbReference type="ChEBI" id="CHEBI:37565"/>
    </ligand>
</feature>
<evidence type="ECO:0000256" key="7">
    <source>
        <dbReference type="ARBA" id="ARBA00007490"/>
    </source>
</evidence>
<dbReference type="SMART" id="SM00382">
    <property type="entry name" value="AAA"/>
    <property type="match status" value="1"/>
</dbReference>
<comment type="pathway">
    <text evidence="6">Cofactor biosynthesis; adenosylcobalamin biosynthesis; adenosylcobalamin from cob(II)yrinate a,c-diamide: step 5/7.</text>
</comment>
<comment type="caution">
    <text evidence="21">The sequence shown here is derived from an EMBL/GenBank/DDBJ whole genome shotgun (WGS) entry which is preliminary data.</text>
</comment>
<evidence type="ECO:0000256" key="13">
    <source>
        <dbReference type="ARBA" id="ARBA00022777"/>
    </source>
</evidence>
<keyword evidence="11 21" id="KW-0808">Transferase</keyword>
<comment type="similarity">
    <text evidence="7">Belongs to the CobU/CobP family.</text>
</comment>
<gene>
    <name evidence="21" type="primary">cobU</name>
    <name evidence="21" type="ORF">E4K67_20095</name>
</gene>
<comment type="catalytic activity">
    <reaction evidence="3">
        <text>adenosylcob(III)inamide + GTP = adenosylcob(III)inamide phosphate + GDP + H(+)</text>
        <dbReference type="Rhea" id="RHEA:15765"/>
        <dbReference type="ChEBI" id="CHEBI:2480"/>
        <dbReference type="ChEBI" id="CHEBI:15378"/>
        <dbReference type="ChEBI" id="CHEBI:37565"/>
        <dbReference type="ChEBI" id="CHEBI:58189"/>
        <dbReference type="ChEBI" id="CHEBI:58502"/>
        <dbReference type="EC" id="2.7.1.156"/>
    </reaction>
</comment>
<dbReference type="EC" id="2.7.7.62" evidence="9"/>
<name>A0A4Z0R2S2_9FIRM</name>
<evidence type="ECO:0000256" key="9">
    <source>
        <dbReference type="ARBA" id="ARBA00012523"/>
    </source>
</evidence>
<evidence type="ECO:0000256" key="10">
    <source>
        <dbReference type="ARBA" id="ARBA00022573"/>
    </source>
</evidence>
<feature type="binding site" evidence="19">
    <location>
        <position position="62"/>
    </location>
    <ligand>
        <name>GTP</name>
        <dbReference type="ChEBI" id="CHEBI:37565"/>
    </ligand>
</feature>
<comment type="function">
    <text evidence="4">Catalyzes ATP-dependent phosphorylation of adenosylcobinamide and addition of GMP to adenosylcobinamide phosphate.</text>
</comment>
<dbReference type="Gene3D" id="3.40.50.300">
    <property type="entry name" value="P-loop containing nucleotide triphosphate hydrolases"/>
    <property type="match status" value="1"/>
</dbReference>
<evidence type="ECO:0000256" key="5">
    <source>
        <dbReference type="ARBA" id="ARBA00004692"/>
    </source>
</evidence>
<dbReference type="GO" id="GO:0005524">
    <property type="term" value="F:ATP binding"/>
    <property type="evidence" value="ECO:0007669"/>
    <property type="project" value="UniProtKB-KW"/>
</dbReference>
<feature type="binding site" evidence="19">
    <location>
        <begin position="34"/>
        <end position="36"/>
    </location>
    <ligand>
        <name>GTP</name>
        <dbReference type="ChEBI" id="CHEBI:37565"/>
    </ligand>
</feature>
<dbReference type="EC" id="2.7.1.156" evidence="8"/>
<evidence type="ECO:0000256" key="16">
    <source>
        <dbReference type="ARBA" id="ARBA00029570"/>
    </source>
</evidence>
<dbReference type="EMBL" id="SPQQ01000008">
    <property type="protein sequence ID" value="TGE36433.1"/>
    <property type="molecule type" value="Genomic_DNA"/>
</dbReference>
<dbReference type="InterPro" id="IPR003593">
    <property type="entry name" value="AAA+_ATPase"/>
</dbReference>
<dbReference type="InterPro" id="IPR003203">
    <property type="entry name" value="CobU/CobP"/>
</dbReference>
<evidence type="ECO:0000256" key="4">
    <source>
        <dbReference type="ARBA" id="ARBA00003889"/>
    </source>
</evidence>
<dbReference type="CDD" id="cd00544">
    <property type="entry name" value="CobU"/>
    <property type="match status" value="1"/>
</dbReference>
<evidence type="ECO:0000259" key="20">
    <source>
        <dbReference type="SMART" id="SM00382"/>
    </source>
</evidence>
<keyword evidence="12 19" id="KW-0547">Nucleotide-binding</keyword>
<dbReference type="UniPathway" id="UPA00148">
    <property type="reaction ID" value="UER00236"/>
</dbReference>
<evidence type="ECO:0000313" key="21">
    <source>
        <dbReference type="EMBL" id="TGE36433.1"/>
    </source>
</evidence>
<dbReference type="AlphaFoldDB" id="A0A4Z0R2S2"/>
<evidence type="ECO:0000256" key="1">
    <source>
        <dbReference type="ARBA" id="ARBA00000312"/>
    </source>
</evidence>
<feature type="active site" description="GMP-histidine intermediate" evidence="18">
    <location>
        <position position="50"/>
    </location>
</feature>
<keyword evidence="13 21" id="KW-0418">Kinase</keyword>
<keyword evidence="10" id="KW-0169">Cobalamin biosynthesis</keyword>
<comment type="catalytic activity">
    <reaction evidence="2">
        <text>adenosylcob(III)inamide phosphate + GTP + H(+) = adenosylcob(III)inamide-GDP + diphosphate</text>
        <dbReference type="Rhea" id="RHEA:22712"/>
        <dbReference type="ChEBI" id="CHEBI:15378"/>
        <dbReference type="ChEBI" id="CHEBI:33019"/>
        <dbReference type="ChEBI" id="CHEBI:37565"/>
        <dbReference type="ChEBI" id="CHEBI:58502"/>
        <dbReference type="ChEBI" id="CHEBI:60487"/>
        <dbReference type="EC" id="2.7.7.62"/>
    </reaction>
</comment>
<dbReference type="PIRSF" id="PIRSF006135">
    <property type="entry name" value="CobU"/>
    <property type="match status" value="1"/>
</dbReference>
<evidence type="ECO:0000256" key="15">
    <source>
        <dbReference type="ARBA" id="ARBA00023134"/>
    </source>
</evidence>
<evidence type="ECO:0000256" key="12">
    <source>
        <dbReference type="ARBA" id="ARBA00022741"/>
    </source>
</evidence>
<dbReference type="Proteomes" id="UP000298460">
    <property type="component" value="Unassembled WGS sequence"/>
</dbReference>
<dbReference type="PANTHER" id="PTHR34848">
    <property type="match status" value="1"/>
</dbReference>
<evidence type="ECO:0000256" key="18">
    <source>
        <dbReference type="PIRSR" id="PIRSR006135-1"/>
    </source>
</evidence>
<sequence length="213" mass="23740">MSQFTFITGGARSGKSSFAELLAAHAKRPVIYIATAQIWDEEMALRVKKHQLQRPATWRLIEEPRNVRETLIKLKDEEGVVLLDCVTLWLTNLLLAGQSQPVTPSCPDGEKFPLDLQNDNDSFNNELEPQILDIVKNVAQLAQEIKPQVIFVSNEVGQGIVPENPLARAYRDLAGRSNQILAQSAEQVYMVVAGFPIEIKHSGEKLLASLLKE</sequence>
<evidence type="ECO:0000256" key="19">
    <source>
        <dbReference type="PIRSR" id="PIRSR006135-2"/>
    </source>
</evidence>
<dbReference type="GO" id="GO:0005525">
    <property type="term" value="F:GTP binding"/>
    <property type="evidence" value="ECO:0007669"/>
    <property type="project" value="UniProtKB-KW"/>
</dbReference>
<organism evidence="21 22">
    <name type="scientific">Desulfosporosinus fructosivorans</name>
    <dbReference type="NCBI Taxonomy" id="2018669"/>
    <lineage>
        <taxon>Bacteria</taxon>
        <taxon>Bacillati</taxon>
        <taxon>Bacillota</taxon>
        <taxon>Clostridia</taxon>
        <taxon>Eubacteriales</taxon>
        <taxon>Desulfitobacteriaceae</taxon>
        <taxon>Desulfosporosinus</taxon>
    </lineage>
</organism>
<proteinExistence type="inferred from homology"/>
<evidence type="ECO:0000313" key="22">
    <source>
        <dbReference type="Proteomes" id="UP000298460"/>
    </source>
</evidence>
<keyword evidence="22" id="KW-1185">Reference proteome</keyword>
<evidence type="ECO:0000256" key="3">
    <source>
        <dbReference type="ARBA" id="ARBA00001522"/>
    </source>
</evidence>
<keyword evidence="21" id="KW-0548">Nucleotidyltransferase</keyword>
<dbReference type="GO" id="GO:0009236">
    <property type="term" value="P:cobalamin biosynthetic process"/>
    <property type="evidence" value="ECO:0007669"/>
    <property type="project" value="UniProtKB-UniPathway"/>
</dbReference>
<comment type="catalytic activity">
    <reaction evidence="1">
        <text>adenosylcob(III)inamide + ATP = adenosylcob(III)inamide phosphate + ADP + H(+)</text>
        <dbReference type="Rhea" id="RHEA:15769"/>
        <dbReference type="ChEBI" id="CHEBI:2480"/>
        <dbReference type="ChEBI" id="CHEBI:15378"/>
        <dbReference type="ChEBI" id="CHEBI:30616"/>
        <dbReference type="ChEBI" id="CHEBI:58502"/>
        <dbReference type="ChEBI" id="CHEBI:456216"/>
        <dbReference type="EC" id="2.7.1.156"/>
    </reaction>
</comment>
<evidence type="ECO:0000256" key="11">
    <source>
        <dbReference type="ARBA" id="ARBA00022679"/>
    </source>
</evidence>
<feature type="binding site" evidence="19">
    <location>
        <position position="84"/>
    </location>
    <ligand>
        <name>GTP</name>
        <dbReference type="ChEBI" id="CHEBI:37565"/>
    </ligand>
</feature>
<evidence type="ECO:0000256" key="14">
    <source>
        <dbReference type="ARBA" id="ARBA00022840"/>
    </source>
</evidence>
<evidence type="ECO:0000256" key="8">
    <source>
        <dbReference type="ARBA" id="ARBA00012016"/>
    </source>
</evidence>
<dbReference type="GO" id="GO:0008820">
    <property type="term" value="F:cobinamide phosphate guanylyltransferase activity"/>
    <property type="evidence" value="ECO:0007669"/>
    <property type="project" value="UniProtKB-EC"/>
</dbReference>
<comment type="pathway">
    <text evidence="5">Cofactor biosynthesis; adenosylcobalamin biosynthesis; adenosylcobalamin from cob(II)yrinate a,c-diamide: step 6/7.</text>
</comment>
<protein>
    <recommendedName>
        <fullName evidence="16">Adenosylcobinamide kinase</fullName>
        <ecNumber evidence="8">2.7.1.156</ecNumber>
        <ecNumber evidence="9">2.7.7.62</ecNumber>
    </recommendedName>
    <alternativeName>
        <fullName evidence="17">Adenosylcobinamide-phosphate guanylyltransferase</fullName>
    </alternativeName>
</protein>